<comment type="caution">
    <text evidence="2">The sequence shown here is derived from an EMBL/GenBank/DDBJ whole genome shotgun (WGS) entry which is preliminary data.</text>
</comment>
<dbReference type="Pfam" id="PF00106">
    <property type="entry name" value="adh_short"/>
    <property type="match status" value="1"/>
</dbReference>
<dbReference type="GO" id="GO:0016491">
    <property type="term" value="F:oxidoreductase activity"/>
    <property type="evidence" value="ECO:0007669"/>
    <property type="project" value="TreeGrafter"/>
</dbReference>
<name>A0A9W7BDB0_9STRA</name>
<dbReference type="PANTHER" id="PTHR43544">
    <property type="entry name" value="SHORT-CHAIN DEHYDROGENASE/REDUCTASE"/>
    <property type="match status" value="1"/>
</dbReference>
<feature type="compositionally biased region" description="Low complexity" evidence="1">
    <location>
        <begin position="150"/>
        <end position="165"/>
    </location>
</feature>
<proteinExistence type="predicted"/>
<dbReference type="InterPro" id="IPR036291">
    <property type="entry name" value="NAD(P)-bd_dom_sf"/>
</dbReference>
<reference evidence="3" key="1">
    <citation type="journal article" date="2023" name="Commun. Biol.">
        <title>Genome analysis of Parmales, the sister group of diatoms, reveals the evolutionary specialization of diatoms from phago-mixotrophs to photoautotrophs.</title>
        <authorList>
            <person name="Ban H."/>
            <person name="Sato S."/>
            <person name="Yoshikawa S."/>
            <person name="Yamada K."/>
            <person name="Nakamura Y."/>
            <person name="Ichinomiya M."/>
            <person name="Sato N."/>
            <person name="Blanc-Mathieu R."/>
            <person name="Endo H."/>
            <person name="Kuwata A."/>
            <person name="Ogata H."/>
        </authorList>
    </citation>
    <scope>NUCLEOTIDE SEQUENCE [LARGE SCALE GENOMIC DNA]</scope>
    <source>
        <strain evidence="3">NIES 3699</strain>
    </source>
</reference>
<dbReference type="AlphaFoldDB" id="A0A9W7BDB0"/>
<evidence type="ECO:0000313" key="2">
    <source>
        <dbReference type="EMBL" id="GMH85582.1"/>
    </source>
</evidence>
<gene>
    <name evidence="2" type="ORF">TrVE_jg5181</name>
</gene>
<accession>A0A9W7BDB0</accession>
<keyword evidence="3" id="KW-1185">Reference proteome</keyword>
<protein>
    <recommendedName>
        <fullName evidence="4">Oxidoreductase</fullName>
    </recommendedName>
</protein>
<dbReference type="PANTHER" id="PTHR43544:SF2">
    <property type="entry name" value="OXIDOREDUCTASE"/>
    <property type="match status" value="1"/>
</dbReference>
<sequence length="572" mass="63814">MAEVEASSSAGSLLASFGFSDSMVDDAPPPPPPASLTAVTQYLSTIEDYGAWKSKDLKALRQQVGRLSAFIDRDKFQGMSEQDYSKMVYERKSEKVLRQKQKAANLKHIETTKLRSGRIQALNNLISNADDGSNQLQYLVPDGVGSSDRPGSVPLLTSPSSSPPVNLTKPRSCYTCKARFTTLHHFYDQLCPPCASLNYSKRFQTVDMSGKVCIVTGGRVKIGYRCVLKLLRSNATVIVTTRFPKSAENNYKSDPDYPKWISSNRLHIFGLDLRDLVEVERFCSFVISEFKKVDVLVNNACQTVRRGAKYYENKVEEEMESTPGEGVKLFQVFEDKREKLEGSNVATIESESDGFDVTGSLSRADDVKNCNVSRSAKMSLLPLTPSDTTRDEMPTGLTDVNGQQLDLSKTNSWLLKLGEVQTPEIVECMFINVVSPFILNGRLLPYMGRNSFIINVSAMEGKFYRFKTENHPHTNMAKAALNMMTRTSAQSLSERGIFMNSVDTGWINDENPREKAAKTRENNNFQTPIDEIDAAARILDTVMVGVKEGWGVKEGVEGIQGKFLKDYVESEW</sequence>
<evidence type="ECO:0008006" key="4">
    <source>
        <dbReference type="Google" id="ProtNLM"/>
    </source>
</evidence>
<feature type="region of interest" description="Disordered" evidence="1">
    <location>
        <begin position="145"/>
        <end position="166"/>
    </location>
</feature>
<dbReference type="EMBL" id="BRXX01000050">
    <property type="protein sequence ID" value="GMH85582.1"/>
    <property type="molecule type" value="Genomic_DNA"/>
</dbReference>
<dbReference type="CDD" id="cd05233">
    <property type="entry name" value="SDR_c"/>
    <property type="match status" value="1"/>
</dbReference>
<dbReference type="Pfam" id="PF13561">
    <property type="entry name" value="adh_short_C2"/>
    <property type="match status" value="1"/>
</dbReference>
<dbReference type="Gene3D" id="3.40.50.720">
    <property type="entry name" value="NAD(P)-binding Rossmann-like Domain"/>
    <property type="match status" value="2"/>
</dbReference>
<dbReference type="GO" id="GO:0005737">
    <property type="term" value="C:cytoplasm"/>
    <property type="evidence" value="ECO:0007669"/>
    <property type="project" value="TreeGrafter"/>
</dbReference>
<dbReference type="InterPro" id="IPR002347">
    <property type="entry name" value="SDR_fam"/>
</dbReference>
<evidence type="ECO:0000313" key="3">
    <source>
        <dbReference type="Proteomes" id="UP001165160"/>
    </source>
</evidence>
<dbReference type="SUPFAM" id="SSF51735">
    <property type="entry name" value="NAD(P)-binding Rossmann-fold domains"/>
    <property type="match status" value="1"/>
</dbReference>
<evidence type="ECO:0000256" key="1">
    <source>
        <dbReference type="SAM" id="MobiDB-lite"/>
    </source>
</evidence>
<dbReference type="InterPro" id="IPR051468">
    <property type="entry name" value="Fungal_SecMetab_SDRs"/>
</dbReference>
<dbReference type="Proteomes" id="UP001165160">
    <property type="component" value="Unassembled WGS sequence"/>
</dbReference>
<organism evidence="2 3">
    <name type="scientific">Triparma verrucosa</name>
    <dbReference type="NCBI Taxonomy" id="1606542"/>
    <lineage>
        <taxon>Eukaryota</taxon>
        <taxon>Sar</taxon>
        <taxon>Stramenopiles</taxon>
        <taxon>Ochrophyta</taxon>
        <taxon>Bolidophyceae</taxon>
        <taxon>Parmales</taxon>
        <taxon>Triparmaceae</taxon>
        <taxon>Triparma</taxon>
    </lineage>
</organism>